<accession>A0ABV1JUG1</accession>
<evidence type="ECO:0000313" key="1">
    <source>
        <dbReference type="EMBL" id="MEQ3539570.1"/>
    </source>
</evidence>
<dbReference type="EMBL" id="JBEDNP010000006">
    <property type="protein sequence ID" value="MEQ3539570.1"/>
    <property type="molecule type" value="Genomic_DNA"/>
</dbReference>
<reference evidence="1 2" key="1">
    <citation type="submission" date="2024-03" db="EMBL/GenBank/DDBJ databases">
        <title>Draft genome sequence of Pseudonocardia tropica JCM 19149.</title>
        <authorList>
            <person name="Butdee W."/>
            <person name="Duangmal K."/>
        </authorList>
    </citation>
    <scope>NUCLEOTIDE SEQUENCE [LARGE SCALE GENOMIC DNA]</scope>
    <source>
        <strain evidence="1 2">JCM 19149</strain>
    </source>
</reference>
<organism evidence="1 2">
    <name type="scientific">Pseudonocardia tropica</name>
    <dbReference type="NCBI Taxonomy" id="681289"/>
    <lineage>
        <taxon>Bacteria</taxon>
        <taxon>Bacillati</taxon>
        <taxon>Actinomycetota</taxon>
        <taxon>Actinomycetes</taxon>
        <taxon>Pseudonocardiales</taxon>
        <taxon>Pseudonocardiaceae</taxon>
        <taxon>Pseudonocardia</taxon>
    </lineage>
</organism>
<dbReference type="RefSeq" id="WP_345649172.1">
    <property type="nucleotide sequence ID" value="NZ_BAABLY010000059.1"/>
</dbReference>
<evidence type="ECO:0000313" key="2">
    <source>
        <dbReference type="Proteomes" id="UP001464923"/>
    </source>
</evidence>
<protein>
    <submittedName>
        <fullName evidence="1">Uncharacterized protein</fullName>
    </submittedName>
</protein>
<keyword evidence="2" id="KW-1185">Reference proteome</keyword>
<sequence length="88" mass="8895">MQAASPRAQVETAAVVTDTITTSGSAVVVSRSAPVIELGGISLSPANARRLAAVLVELCDAVLDEGAGPGVQVVPADAWTDAQRGPQW</sequence>
<dbReference type="Proteomes" id="UP001464923">
    <property type="component" value="Unassembled WGS sequence"/>
</dbReference>
<gene>
    <name evidence="1" type="ORF">WHI96_12105</name>
</gene>
<name>A0ABV1JUG1_9PSEU</name>
<proteinExistence type="predicted"/>
<comment type="caution">
    <text evidence="1">The sequence shown here is derived from an EMBL/GenBank/DDBJ whole genome shotgun (WGS) entry which is preliminary data.</text>
</comment>